<keyword evidence="1" id="KW-0812">Transmembrane</keyword>
<keyword evidence="1" id="KW-1133">Transmembrane helix</keyword>
<name>A0A4Q1UD91_9LACO</name>
<protein>
    <submittedName>
        <fullName evidence="2">Small secreted protein</fullName>
    </submittedName>
</protein>
<keyword evidence="5" id="KW-1185">Reference proteome</keyword>
<accession>A0A4Q1UD91</accession>
<evidence type="ECO:0000313" key="2">
    <source>
        <dbReference type="EMBL" id="RXT29623.1"/>
    </source>
</evidence>
<dbReference type="EMBL" id="CP107523">
    <property type="protein sequence ID" value="UYN55435.1"/>
    <property type="molecule type" value="Genomic_DNA"/>
</dbReference>
<reference evidence="2 4" key="1">
    <citation type="submission" date="2017-01" db="EMBL/GenBank/DDBJ databases">
        <title>Lactobacillus chiayiensis sp. nov., a lactic acid bacterium isolated from compost.</title>
        <authorList>
            <person name="Huang C.-H."/>
        </authorList>
    </citation>
    <scope>NUCLEOTIDE SEQUENCE [LARGE SCALE GENOMIC DNA]</scope>
    <source>
        <strain evidence="2">Chh01</strain>
        <strain evidence="4">chh01</strain>
    </source>
</reference>
<dbReference type="AlphaFoldDB" id="A0A4Q1UD91"/>
<gene>
    <name evidence="2" type="ORF">BVJ53_02780</name>
    <name evidence="3" type="ORF">OFW50_07920</name>
</gene>
<evidence type="ECO:0000256" key="1">
    <source>
        <dbReference type="SAM" id="Phobius"/>
    </source>
</evidence>
<evidence type="ECO:0000313" key="5">
    <source>
        <dbReference type="Proteomes" id="UP001164790"/>
    </source>
</evidence>
<dbReference type="Proteomes" id="UP001164790">
    <property type="component" value="Chromosome"/>
</dbReference>
<reference evidence="3" key="2">
    <citation type="submission" date="2022-10" db="EMBL/GenBank/DDBJ databases">
        <title>Comparative genomic analysis and in-vitro probiotic properties of the potential probiotic L. chiayiensis AACE 3.</title>
        <authorList>
            <person name="Kang X."/>
        </authorList>
    </citation>
    <scope>NUCLEOTIDE SEQUENCE</scope>
    <source>
        <strain evidence="3">AACE 3</strain>
    </source>
</reference>
<evidence type="ECO:0000313" key="3">
    <source>
        <dbReference type="EMBL" id="UYN55435.1"/>
    </source>
</evidence>
<organism evidence="2 4">
    <name type="scientific">Lacticaseibacillus chiayiensis</name>
    <dbReference type="NCBI Taxonomy" id="2100821"/>
    <lineage>
        <taxon>Bacteria</taxon>
        <taxon>Bacillati</taxon>
        <taxon>Bacillota</taxon>
        <taxon>Bacilli</taxon>
        <taxon>Lactobacillales</taxon>
        <taxon>Lactobacillaceae</taxon>
        <taxon>Lacticaseibacillus</taxon>
    </lineage>
</organism>
<evidence type="ECO:0000313" key="4">
    <source>
        <dbReference type="Proteomes" id="UP000290475"/>
    </source>
</evidence>
<dbReference type="Proteomes" id="UP000290475">
    <property type="component" value="Unassembled WGS sequence"/>
</dbReference>
<sequence length="126" mass="14593">MRMSNLKTFRPVWLTPVIIAGTSALIYHRLYYHTIPNRLLAVMKAGFVSLGTIESSWINMYPTTIKTAADQHVRVYTGGLTIHNNQTRQQFEFAVQPDGTLWRLSRHVRSTAKNAQPIRKFDHRLR</sequence>
<proteinExistence type="predicted"/>
<feature type="transmembrane region" description="Helical" evidence="1">
    <location>
        <begin position="12"/>
        <end position="32"/>
    </location>
</feature>
<dbReference type="EMBL" id="MSSM01000005">
    <property type="protein sequence ID" value="RXT29623.1"/>
    <property type="molecule type" value="Genomic_DNA"/>
</dbReference>
<dbReference type="RefSeq" id="WP_238150129.1">
    <property type="nucleotide sequence ID" value="NZ_CP074378.1"/>
</dbReference>
<keyword evidence="1" id="KW-0472">Membrane</keyword>